<comment type="caution">
    <text evidence="2">The sequence shown here is derived from an EMBL/GenBank/DDBJ whole genome shotgun (WGS) entry which is preliminary data.</text>
</comment>
<dbReference type="EMBL" id="JJRY01000002">
    <property type="protein sequence ID" value="KEF39696.1"/>
    <property type="molecule type" value="Genomic_DNA"/>
</dbReference>
<dbReference type="InterPro" id="IPR013324">
    <property type="entry name" value="RNA_pol_sigma_r3/r4-like"/>
</dbReference>
<gene>
    <name evidence="2" type="ORF">M670_00717</name>
</gene>
<proteinExistence type="predicted"/>
<dbReference type="OrthoDB" id="2166625at2"/>
<sequence>MAKKKQIINYTYWHWDEEAKKTLPITITAGQDSVTEEHIIMLNDFDHAADLGDRYEQENRDYATENKKSKFENDPDDCIGDPIENLGTRKTDPAFFLEEKSDEPKPLVEQLLTLMEKLTPQQIDLIYDLFGSQRQLTEIAKEDGTSVTAIHNRKSKIIARLRKLFADQGIL</sequence>
<dbReference type="SUPFAM" id="SSF88659">
    <property type="entry name" value="Sigma3 and sigma4 domains of RNA polymerase sigma factors"/>
    <property type="match status" value="1"/>
</dbReference>
<feature type="compositionally biased region" description="Basic and acidic residues" evidence="1">
    <location>
        <begin position="60"/>
        <end position="73"/>
    </location>
</feature>
<evidence type="ECO:0000256" key="1">
    <source>
        <dbReference type="SAM" id="MobiDB-lite"/>
    </source>
</evidence>
<feature type="region of interest" description="Disordered" evidence="1">
    <location>
        <begin position="60"/>
        <end position="86"/>
    </location>
</feature>
<evidence type="ECO:0000313" key="3">
    <source>
        <dbReference type="Proteomes" id="UP000027936"/>
    </source>
</evidence>
<accession>A0A072NQF5</accession>
<dbReference type="Proteomes" id="UP000027936">
    <property type="component" value="Unassembled WGS sequence"/>
</dbReference>
<dbReference type="RefSeq" id="WP_035193362.1">
    <property type="nucleotide sequence ID" value="NZ_JJRY01000002.1"/>
</dbReference>
<dbReference type="InterPro" id="IPR036388">
    <property type="entry name" value="WH-like_DNA-bd_sf"/>
</dbReference>
<evidence type="ECO:0000313" key="2">
    <source>
        <dbReference type="EMBL" id="KEF39696.1"/>
    </source>
</evidence>
<name>A0A072NQF5_SCHAZ</name>
<protein>
    <submittedName>
        <fullName evidence="2">Uncharacterized protein</fullName>
    </submittedName>
</protein>
<organism evidence="2 3">
    <name type="scientific">Schinkia azotoformans MEV2011</name>
    <dbReference type="NCBI Taxonomy" id="1348973"/>
    <lineage>
        <taxon>Bacteria</taxon>
        <taxon>Bacillati</taxon>
        <taxon>Bacillota</taxon>
        <taxon>Bacilli</taxon>
        <taxon>Bacillales</taxon>
        <taxon>Bacillaceae</taxon>
        <taxon>Calidifontibacillus/Schinkia group</taxon>
        <taxon>Schinkia</taxon>
    </lineage>
</organism>
<dbReference type="PATRIC" id="fig|1348973.3.peg.688"/>
<reference evidence="2 3" key="1">
    <citation type="submission" date="2014-04" db="EMBL/GenBank/DDBJ databases">
        <title>Draft genome sequence of Bacillus azotoformans MEV2011, a (co-) denitrifying strain unable to grow in the presence of oxygen.</title>
        <authorList>
            <person name="Nielsen M."/>
            <person name="Schreiber L."/>
            <person name="Finster K."/>
            <person name="Schramm A."/>
        </authorList>
    </citation>
    <scope>NUCLEOTIDE SEQUENCE [LARGE SCALE GENOMIC DNA]</scope>
    <source>
        <strain evidence="2 3">MEV2011</strain>
    </source>
</reference>
<dbReference type="Gene3D" id="1.10.10.10">
    <property type="entry name" value="Winged helix-like DNA-binding domain superfamily/Winged helix DNA-binding domain"/>
    <property type="match status" value="1"/>
</dbReference>
<dbReference type="AlphaFoldDB" id="A0A072NQF5"/>